<evidence type="ECO:0000313" key="3">
    <source>
        <dbReference type="Proteomes" id="UP001229209"/>
    </source>
</evidence>
<sequence>MKKSIVGITAALATLSTLSLWATPSAMADTYARANTEIALNNSSVMNAVHLIANDPWAGDSTSWLPVYYLDEAMQKLGFQA</sequence>
<feature type="chain" id="PRO_5045959626" evidence="1">
    <location>
        <begin position="29"/>
        <end position="81"/>
    </location>
</feature>
<reference evidence="2 3" key="1">
    <citation type="submission" date="2023-07" db="EMBL/GenBank/DDBJ databases">
        <title>Genomic Encyclopedia of Type Strains, Phase IV (KMG-IV): sequencing the most valuable type-strain genomes for metagenomic binning, comparative biology and taxonomic classification.</title>
        <authorList>
            <person name="Goeker M."/>
        </authorList>
    </citation>
    <scope>NUCLEOTIDE SEQUENCE [LARGE SCALE GENOMIC DNA]</scope>
    <source>
        <strain evidence="2 3">DSM 25924</strain>
    </source>
</reference>
<feature type="signal peptide" evidence="1">
    <location>
        <begin position="1"/>
        <end position="28"/>
    </location>
</feature>
<dbReference type="Proteomes" id="UP001229209">
    <property type="component" value="Unassembled WGS sequence"/>
</dbReference>
<evidence type="ECO:0000256" key="1">
    <source>
        <dbReference type="SAM" id="SignalP"/>
    </source>
</evidence>
<dbReference type="EMBL" id="JAURUO010000013">
    <property type="protein sequence ID" value="MDP9729399.1"/>
    <property type="molecule type" value="Genomic_DNA"/>
</dbReference>
<accession>A0ABT9LYQ8</accession>
<gene>
    <name evidence="2" type="ORF">J2S04_002372</name>
</gene>
<keyword evidence="3" id="KW-1185">Reference proteome</keyword>
<evidence type="ECO:0000313" key="2">
    <source>
        <dbReference type="EMBL" id="MDP9729399.1"/>
    </source>
</evidence>
<name>A0ABT9LYQ8_9BACL</name>
<protein>
    <submittedName>
        <fullName evidence="2">Uncharacterized protein</fullName>
    </submittedName>
</protein>
<keyword evidence="1" id="KW-0732">Signal</keyword>
<feature type="non-terminal residue" evidence="2">
    <location>
        <position position="81"/>
    </location>
</feature>
<organism evidence="2 3">
    <name type="scientific">Alicyclobacillus tolerans</name>
    <dbReference type="NCBI Taxonomy" id="90970"/>
    <lineage>
        <taxon>Bacteria</taxon>
        <taxon>Bacillati</taxon>
        <taxon>Bacillota</taxon>
        <taxon>Bacilli</taxon>
        <taxon>Bacillales</taxon>
        <taxon>Alicyclobacillaceae</taxon>
        <taxon>Alicyclobacillus</taxon>
    </lineage>
</organism>
<comment type="caution">
    <text evidence="2">The sequence shown here is derived from an EMBL/GenBank/DDBJ whole genome shotgun (WGS) entry which is preliminary data.</text>
</comment>
<proteinExistence type="predicted"/>